<dbReference type="PANTHER" id="PTHR43018:SF1">
    <property type="entry name" value="PROTEIN AROA(G)"/>
    <property type="match status" value="1"/>
</dbReference>
<accession>A0AAE3XQJ1</accession>
<sequence>MQIDQLNTWRKDSKKPFVMAGPCSAESEEQLFETSKALYESGISVLRAGVWKPRTRPNTFEGIGVDALKWIQNIKQELGPDVQFGVEVATPQHVEESLKHGIDILWVGARTSVNPFAVQDIADSLKGVDVPVLIKNPINPDLALWIGAIERIYQAGIKKVGAIHRGFSSHKKSKFRNIPSWQIPLELKREIPEMPLICDPSHIAGNSDFIYDISQKAMDLNYDGLIIESHRDPKNAWSDAKQQVTPAHLTEILSQLKVRDPKSDNKDFNSHLTELREKIDQVDHDIFNILSERMHLVEEIGQYKKENNVTVFQVNRWNEILKTRAEWAHELGLNEEFMADLFTLIHDASIRRQTQIMNQEEVVENA</sequence>
<evidence type="ECO:0000256" key="1">
    <source>
        <dbReference type="ARBA" id="ARBA00012404"/>
    </source>
</evidence>
<reference evidence="4" key="1">
    <citation type="submission" date="2023-07" db="EMBL/GenBank/DDBJ databases">
        <title>Genomic Encyclopedia of Type Strains, Phase IV (KMG-IV): sequencing the most valuable type-strain genomes for metagenomic binning, comparative biology and taxonomic classification.</title>
        <authorList>
            <person name="Goeker M."/>
        </authorList>
    </citation>
    <scope>NUCLEOTIDE SEQUENCE</scope>
    <source>
        <strain evidence="4">DSM 26174</strain>
    </source>
</reference>
<dbReference type="Pfam" id="PF00793">
    <property type="entry name" value="DAHP_synth_1"/>
    <property type="match status" value="1"/>
</dbReference>
<evidence type="ECO:0000313" key="4">
    <source>
        <dbReference type="EMBL" id="MDR6239554.1"/>
    </source>
</evidence>
<dbReference type="SMART" id="SM00830">
    <property type="entry name" value="CM_2"/>
    <property type="match status" value="1"/>
</dbReference>
<dbReference type="InterPro" id="IPR036979">
    <property type="entry name" value="CM_dom_sf"/>
</dbReference>
<dbReference type="EMBL" id="JAVDQD010000003">
    <property type="protein sequence ID" value="MDR6239554.1"/>
    <property type="molecule type" value="Genomic_DNA"/>
</dbReference>
<dbReference type="Gene3D" id="3.20.20.70">
    <property type="entry name" value="Aldolase class I"/>
    <property type="match status" value="1"/>
</dbReference>
<keyword evidence="5" id="KW-1185">Reference proteome</keyword>
<dbReference type="Gene3D" id="1.20.59.10">
    <property type="entry name" value="Chorismate mutase"/>
    <property type="match status" value="1"/>
</dbReference>
<keyword evidence="4" id="KW-0413">Isomerase</keyword>
<evidence type="ECO:0000259" key="3">
    <source>
        <dbReference type="PROSITE" id="PS51168"/>
    </source>
</evidence>
<comment type="caution">
    <text evidence="4">The sequence shown here is derived from an EMBL/GenBank/DDBJ whole genome shotgun (WGS) entry which is preliminary data.</text>
</comment>
<protein>
    <recommendedName>
        <fullName evidence="1">chorismate mutase</fullName>
        <ecNumber evidence="1">5.4.99.5</ecNumber>
    </recommendedName>
</protein>
<dbReference type="Pfam" id="PF01817">
    <property type="entry name" value="CM_2"/>
    <property type="match status" value="1"/>
</dbReference>
<dbReference type="GO" id="GO:0046417">
    <property type="term" value="P:chorismate metabolic process"/>
    <property type="evidence" value="ECO:0007669"/>
    <property type="project" value="InterPro"/>
</dbReference>
<dbReference type="RefSeq" id="WP_309939248.1">
    <property type="nucleotide sequence ID" value="NZ_AP025305.1"/>
</dbReference>
<dbReference type="GO" id="GO:0004106">
    <property type="term" value="F:chorismate mutase activity"/>
    <property type="evidence" value="ECO:0007669"/>
    <property type="project" value="UniProtKB-EC"/>
</dbReference>
<evidence type="ECO:0000256" key="2">
    <source>
        <dbReference type="ARBA" id="ARBA00022679"/>
    </source>
</evidence>
<gene>
    <name evidence="4" type="ORF">HNQ88_002602</name>
</gene>
<dbReference type="PROSITE" id="PS51168">
    <property type="entry name" value="CHORISMATE_MUT_2"/>
    <property type="match status" value="1"/>
</dbReference>
<organism evidence="4 5">
    <name type="scientific">Aureibacter tunicatorum</name>
    <dbReference type="NCBI Taxonomy" id="866807"/>
    <lineage>
        <taxon>Bacteria</taxon>
        <taxon>Pseudomonadati</taxon>
        <taxon>Bacteroidota</taxon>
        <taxon>Cytophagia</taxon>
        <taxon>Cytophagales</taxon>
        <taxon>Persicobacteraceae</taxon>
        <taxon>Aureibacter</taxon>
    </lineage>
</organism>
<dbReference type="SUPFAM" id="SSF51569">
    <property type="entry name" value="Aldolase"/>
    <property type="match status" value="1"/>
</dbReference>
<dbReference type="InterPro" id="IPR036263">
    <property type="entry name" value="Chorismate_II_sf"/>
</dbReference>
<dbReference type="AlphaFoldDB" id="A0AAE3XQJ1"/>
<feature type="domain" description="Chorismate mutase" evidence="3">
    <location>
        <begin position="266"/>
        <end position="357"/>
    </location>
</feature>
<keyword evidence="2" id="KW-0808">Transferase</keyword>
<proteinExistence type="predicted"/>
<dbReference type="GO" id="GO:0016740">
    <property type="term" value="F:transferase activity"/>
    <property type="evidence" value="ECO:0007669"/>
    <property type="project" value="UniProtKB-KW"/>
</dbReference>
<evidence type="ECO:0000313" key="5">
    <source>
        <dbReference type="Proteomes" id="UP001185092"/>
    </source>
</evidence>
<dbReference type="Proteomes" id="UP001185092">
    <property type="component" value="Unassembled WGS sequence"/>
</dbReference>
<name>A0AAE3XQJ1_9BACT</name>
<dbReference type="EC" id="5.4.99.5" evidence="1"/>
<dbReference type="SUPFAM" id="SSF48600">
    <property type="entry name" value="Chorismate mutase II"/>
    <property type="match status" value="1"/>
</dbReference>
<dbReference type="InterPro" id="IPR013785">
    <property type="entry name" value="Aldolase_TIM"/>
</dbReference>
<dbReference type="InterPro" id="IPR006218">
    <property type="entry name" value="DAHP1/KDSA"/>
</dbReference>
<dbReference type="InterPro" id="IPR052899">
    <property type="entry name" value="Class-I_DAHP_synthase"/>
</dbReference>
<dbReference type="PANTHER" id="PTHR43018">
    <property type="entry name" value="PHOSPHO-2-DEHYDRO-3-DEOXYHEPTONATE ALDOLASE"/>
    <property type="match status" value="1"/>
</dbReference>
<dbReference type="InterPro" id="IPR002701">
    <property type="entry name" value="CM_II_prokaryot"/>
</dbReference>